<keyword evidence="2" id="KW-1185">Reference proteome</keyword>
<evidence type="ECO:0000313" key="2">
    <source>
        <dbReference type="Proteomes" id="UP001500393"/>
    </source>
</evidence>
<reference evidence="1 2" key="1">
    <citation type="journal article" date="2019" name="Int. J. Syst. Evol. Microbiol.">
        <title>The Global Catalogue of Microorganisms (GCM) 10K type strain sequencing project: providing services to taxonomists for standard genome sequencing and annotation.</title>
        <authorList>
            <consortium name="The Broad Institute Genomics Platform"/>
            <consortium name="The Broad Institute Genome Sequencing Center for Infectious Disease"/>
            <person name="Wu L."/>
            <person name="Ma J."/>
        </authorList>
    </citation>
    <scope>NUCLEOTIDE SEQUENCE [LARGE SCALE GENOMIC DNA]</scope>
    <source>
        <strain evidence="1 2">JCM 14969</strain>
    </source>
</reference>
<dbReference type="EMBL" id="BAAAOS010000045">
    <property type="protein sequence ID" value="GAA1596646.1"/>
    <property type="molecule type" value="Genomic_DNA"/>
</dbReference>
<name>A0ABN2E4Z2_9ACTN</name>
<comment type="caution">
    <text evidence="1">The sequence shown here is derived from an EMBL/GenBank/DDBJ whole genome shotgun (WGS) entry which is preliminary data.</text>
</comment>
<protein>
    <recommendedName>
        <fullName evidence="3">Fibronectin type-III domain-containing protein</fullName>
    </recommendedName>
</protein>
<evidence type="ECO:0000313" key="1">
    <source>
        <dbReference type="EMBL" id="GAA1596646.1"/>
    </source>
</evidence>
<organism evidence="1 2">
    <name type="scientific">Kribbella sancticallisti</name>
    <dbReference type="NCBI Taxonomy" id="460087"/>
    <lineage>
        <taxon>Bacteria</taxon>
        <taxon>Bacillati</taxon>
        <taxon>Actinomycetota</taxon>
        <taxon>Actinomycetes</taxon>
        <taxon>Propionibacteriales</taxon>
        <taxon>Kribbellaceae</taxon>
        <taxon>Kribbella</taxon>
    </lineage>
</organism>
<accession>A0ABN2E4Z2</accession>
<proteinExistence type="predicted"/>
<dbReference type="Proteomes" id="UP001500393">
    <property type="component" value="Unassembled WGS sequence"/>
</dbReference>
<gene>
    <name evidence="1" type="ORF">GCM10009789_58280</name>
</gene>
<evidence type="ECO:0008006" key="3">
    <source>
        <dbReference type="Google" id="ProtNLM"/>
    </source>
</evidence>
<sequence length="402" mass="42844">MKLAWADETRQAVRVTWKDSGTPNRLTIEGVLSTNPSFVKYVGADDPDSADIPSSAFPPDGTYKIAVGVGTSTGGLTSRLVRSEVFDTNGPVRPSAATATPVGKDVLMRWTVPVVPQDFTPNDPLDVTGKIQYYVPVVGLPGEPLRAAGPATTSKRQVIKNLTPPYLFQLRAENEWTSTIGGQISARTTSTTAAIPGLAQFSVPVRIRGRTILQEVVCAPEGSCVQQRATSAGLPVVLLTQVTPGARWTPAARGTTTSGGHFEVTVVTGGTRPYKAVSPLYSRVGVLSSESSSKPQLTKSVVRVQSAGFVGGGMKKRNENATLVLLVKPAMTANAMLQVWNRQAKAWSNVKAVPIRRGQASITFKAAQLGVFVYRFVLPSAVLLGRPLYPTNSHNLILSVRP</sequence>